<evidence type="ECO:0000313" key="3">
    <source>
        <dbReference type="Proteomes" id="UP000182719"/>
    </source>
</evidence>
<evidence type="ECO:0000256" key="1">
    <source>
        <dbReference type="SAM" id="MobiDB-lite"/>
    </source>
</evidence>
<dbReference type="Proteomes" id="UP000182719">
    <property type="component" value="Unassembled WGS sequence"/>
</dbReference>
<feature type="compositionally biased region" description="Basic residues" evidence="1">
    <location>
        <begin position="1"/>
        <end position="15"/>
    </location>
</feature>
<dbReference type="OrthoDB" id="127699at2"/>
<reference evidence="3" key="1">
    <citation type="submission" date="2016-10" db="EMBL/GenBank/DDBJ databases">
        <authorList>
            <person name="Varghese N."/>
            <person name="Submissions S."/>
        </authorList>
    </citation>
    <scope>NUCLEOTIDE SEQUENCE [LARGE SCALE GENOMIC DNA]</scope>
    <source>
        <strain evidence="3">DSM 17044</strain>
    </source>
</reference>
<keyword evidence="3" id="KW-1185">Reference proteome</keyword>
<feature type="compositionally biased region" description="Polar residues" evidence="1">
    <location>
        <begin position="23"/>
        <end position="34"/>
    </location>
</feature>
<evidence type="ECO:0000313" key="2">
    <source>
        <dbReference type="EMBL" id="SEN36735.1"/>
    </source>
</evidence>
<gene>
    <name evidence="2" type="ORF">SAMN05444354_1444</name>
</gene>
<protein>
    <submittedName>
        <fullName evidence="2">Uncharacterized protein</fullName>
    </submittedName>
</protein>
<name>A0A1H8FYZ8_STIAU</name>
<proteinExistence type="predicted"/>
<dbReference type="InterPro" id="IPR035383">
    <property type="entry name" value="MauJ"/>
</dbReference>
<accession>A0A1H8FYZ8</accession>
<dbReference type="EMBL" id="FOAP01000044">
    <property type="protein sequence ID" value="SEN36735.1"/>
    <property type="molecule type" value="Genomic_DNA"/>
</dbReference>
<organism evidence="2 3">
    <name type="scientific">Stigmatella aurantiaca</name>
    <dbReference type="NCBI Taxonomy" id="41"/>
    <lineage>
        <taxon>Bacteria</taxon>
        <taxon>Pseudomonadati</taxon>
        <taxon>Myxococcota</taxon>
        <taxon>Myxococcia</taxon>
        <taxon>Myxococcales</taxon>
        <taxon>Cystobacterineae</taxon>
        <taxon>Archangiaceae</taxon>
        <taxon>Stigmatella</taxon>
    </lineage>
</organism>
<dbReference type="AlphaFoldDB" id="A0A1H8FYZ8"/>
<sequence length="373" mass="42139">MSKRSKSKRDKRRKQEIRERNRQPTQAVTRQNENPKSEASPLKMSVEFSKLGAPGIQHELYIVGSSVPGRTIGHEQTNAALKDSEERNFQIIVHLGKEPGSFSGDLDITMDPSKGGSLIYKHPDADFTIIEATFGRVAVHLNARGEFSALELQCLAKNVRDVFSRYSDALATLVDHVAFHHNVPLFVRYVALWDAKNNILTASYTVPYRSTVLSEDWLTYDLALRPYYALYREALTNPSVFYQFLCYVKILEGVIRKAYPAIIREAKSAGTTAPRLDVRVEEDPEIRGLARNWIGKSIQQTFNDYLQPEFRNAIAHFSNEDEEPLVVSNYIAGATISNNILLARQCARGAITAIEQILHKLKSTLGIEPSWMR</sequence>
<dbReference type="Pfam" id="PF17419">
    <property type="entry name" value="MauJ"/>
    <property type="match status" value="1"/>
</dbReference>
<dbReference type="RefSeq" id="WP_143101717.1">
    <property type="nucleotide sequence ID" value="NZ_FOAP01000044.1"/>
</dbReference>
<feature type="region of interest" description="Disordered" evidence="1">
    <location>
        <begin position="1"/>
        <end position="40"/>
    </location>
</feature>